<protein>
    <submittedName>
        <fullName evidence="2">Uncharacterized protein</fullName>
    </submittedName>
</protein>
<name>A0ABT3FKR3_9BACT</name>
<keyword evidence="1" id="KW-0732">Signal</keyword>
<reference evidence="2 3" key="1">
    <citation type="submission" date="2022-10" db="EMBL/GenBank/DDBJ databases">
        <title>Luteolibacter flavescens strain MCCC 1K03193, whole genome shotgun sequencing project.</title>
        <authorList>
            <person name="Zhao G."/>
            <person name="Shen L."/>
        </authorList>
    </citation>
    <scope>NUCLEOTIDE SEQUENCE [LARGE SCALE GENOMIC DNA]</scope>
    <source>
        <strain evidence="2 3">MCCC 1K03193</strain>
    </source>
</reference>
<keyword evidence="3" id="KW-1185">Reference proteome</keyword>
<accession>A0ABT3FKR3</accession>
<dbReference type="EMBL" id="JAPDDS010000002">
    <property type="protein sequence ID" value="MCW1884169.1"/>
    <property type="molecule type" value="Genomic_DNA"/>
</dbReference>
<evidence type="ECO:0000313" key="2">
    <source>
        <dbReference type="EMBL" id="MCW1884169.1"/>
    </source>
</evidence>
<proteinExistence type="predicted"/>
<evidence type="ECO:0000256" key="1">
    <source>
        <dbReference type="SAM" id="SignalP"/>
    </source>
</evidence>
<feature type="signal peptide" evidence="1">
    <location>
        <begin position="1"/>
        <end position="21"/>
    </location>
</feature>
<gene>
    <name evidence="2" type="ORF">OKA04_05465</name>
</gene>
<organism evidence="2 3">
    <name type="scientific">Luteolibacter flavescens</name>
    <dbReference type="NCBI Taxonomy" id="1859460"/>
    <lineage>
        <taxon>Bacteria</taxon>
        <taxon>Pseudomonadati</taxon>
        <taxon>Verrucomicrobiota</taxon>
        <taxon>Verrucomicrobiia</taxon>
        <taxon>Verrucomicrobiales</taxon>
        <taxon>Verrucomicrobiaceae</taxon>
        <taxon>Luteolibacter</taxon>
    </lineage>
</organism>
<evidence type="ECO:0000313" key="3">
    <source>
        <dbReference type="Proteomes" id="UP001207930"/>
    </source>
</evidence>
<sequence length="119" mass="13044">MKNTILRFASLLFVSAHFASAVLLDPDLDQRGEGYLVEISATGSLESDSGRIFKDTKSFLVFARELARKKMFPRLVMTAGENPSPEGSAVLVKSIMALEKEKIPFSVVFVHAQDPGAKK</sequence>
<comment type="caution">
    <text evidence="2">The sequence shown here is derived from an EMBL/GenBank/DDBJ whole genome shotgun (WGS) entry which is preliminary data.</text>
</comment>
<dbReference type="RefSeq" id="WP_264500128.1">
    <property type="nucleotide sequence ID" value="NZ_JAPDDS010000002.1"/>
</dbReference>
<dbReference type="Proteomes" id="UP001207930">
    <property type="component" value="Unassembled WGS sequence"/>
</dbReference>
<feature type="chain" id="PRO_5045052919" evidence="1">
    <location>
        <begin position="22"/>
        <end position="119"/>
    </location>
</feature>